<dbReference type="InterPro" id="IPR000490">
    <property type="entry name" value="Glyco_hydro_17"/>
</dbReference>
<keyword evidence="7" id="KW-1185">Reference proteome</keyword>
<name>A0A200QY73_MACCD</name>
<dbReference type="AlphaFoldDB" id="A0A200QY73"/>
<evidence type="ECO:0000256" key="1">
    <source>
        <dbReference type="ARBA" id="ARBA00008773"/>
    </source>
</evidence>
<dbReference type="InParanoid" id="A0A200QY73"/>
<evidence type="ECO:0000256" key="3">
    <source>
        <dbReference type="ARBA" id="ARBA00023295"/>
    </source>
</evidence>
<dbReference type="GO" id="GO:0005975">
    <property type="term" value="P:carbohydrate metabolic process"/>
    <property type="evidence" value="ECO:0007669"/>
    <property type="project" value="InterPro"/>
</dbReference>
<dbReference type="GO" id="GO:0004553">
    <property type="term" value="F:hydrolase activity, hydrolyzing O-glycosyl compounds"/>
    <property type="evidence" value="ECO:0007669"/>
    <property type="project" value="InterPro"/>
</dbReference>
<proteinExistence type="inferred from homology"/>
<evidence type="ECO:0000256" key="5">
    <source>
        <dbReference type="SAM" id="SignalP"/>
    </source>
</evidence>
<dbReference type="OMA" id="TIHFRCI"/>
<feature type="signal peptide" evidence="5">
    <location>
        <begin position="1"/>
        <end position="22"/>
    </location>
</feature>
<keyword evidence="3" id="KW-0326">Glycosidase</keyword>
<protein>
    <submittedName>
        <fullName evidence="6">Glycoside hydrolase</fullName>
    </submittedName>
</protein>
<feature type="chain" id="PRO_5012894129" evidence="5">
    <location>
        <begin position="23"/>
        <end position="343"/>
    </location>
</feature>
<dbReference type="SUPFAM" id="SSF51445">
    <property type="entry name" value="(Trans)glycosidases"/>
    <property type="match status" value="1"/>
</dbReference>
<evidence type="ECO:0000256" key="4">
    <source>
        <dbReference type="RuleBase" id="RU004335"/>
    </source>
</evidence>
<dbReference type="FunFam" id="3.20.20.80:FF:000010">
    <property type="entry name" value="glucan endo-1,3-beta-glucosidase, basic"/>
    <property type="match status" value="1"/>
</dbReference>
<dbReference type="OrthoDB" id="941679at2759"/>
<comment type="similarity">
    <text evidence="1 4">Belongs to the glycosyl hydrolase 17 family.</text>
</comment>
<keyword evidence="2 6" id="KW-0378">Hydrolase</keyword>
<sequence>MNQIFYCRIAFFLFIVSSNICAVDHAEAGVVGVNYGMLGDNLPTPNNVISLLKSKNITRVRLFAPNPDVLNALQGSGIELILGTLNQDIPILGTDPSFAQNWINTNIVPYAKNVNFRCIGVGNEVIPSDLAVHVLSAMENLNAALKAAELAIPISTTVSTAVLGTSFPPSRGEFLEAVVEIMRSIIEFLAANKSPLLVNVYPYFAYIYNQENIPLDYVLFTANRVVVRDGKYEYKNLFDAMTDAMYSALEKVNGDDVEIVISESGWPSAQNGDIATIANAKTYNNNLIAHVIGTYGTPKRAGKNIETYLFAIFNEDLKPAGTEQNFGLYYPNMTEVYCVNFSP</sequence>
<dbReference type="EMBL" id="MVGT01000767">
    <property type="protein sequence ID" value="OVA15429.1"/>
    <property type="molecule type" value="Genomic_DNA"/>
</dbReference>
<dbReference type="STRING" id="56857.A0A200QY73"/>
<reference evidence="6 7" key="1">
    <citation type="journal article" date="2017" name="Mol. Plant">
        <title>The Genome of Medicinal Plant Macleaya cordata Provides New Insights into Benzylisoquinoline Alkaloids Metabolism.</title>
        <authorList>
            <person name="Liu X."/>
            <person name="Liu Y."/>
            <person name="Huang P."/>
            <person name="Ma Y."/>
            <person name="Qing Z."/>
            <person name="Tang Q."/>
            <person name="Cao H."/>
            <person name="Cheng P."/>
            <person name="Zheng Y."/>
            <person name="Yuan Z."/>
            <person name="Zhou Y."/>
            <person name="Liu J."/>
            <person name="Tang Z."/>
            <person name="Zhuo Y."/>
            <person name="Zhang Y."/>
            <person name="Yu L."/>
            <person name="Huang J."/>
            <person name="Yang P."/>
            <person name="Peng Q."/>
            <person name="Zhang J."/>
            <person name="Jiang W."/>
            <person name="Zhang Z."/>
            <person name="Lin K."/>
            <person name="Ro D.K."/>
            <person name="Chen X."/>
            <person name="Xiong X."/>
            <person name="Shang Y."/>
            <person name="Huang S."/>
            <person name="Zeng J."/>
        </authorList>
    </citation>
    <scope>NUCLEOTIDE SEQUENCE [LARGE SCALE GENOMIC DNA]</scope>
    <source>
        <strain evidence="7">cv. BLH2017</strain>
        <tissue evidence="6">Root</tissue>
    </source>
</reference>
<dbReference type="FunCoup" id="A0A200QY73">
    <property type="interactions" value="71"/>
</dbReference>
<comment type="caution">
    <text evidence="6">The sequence shown here is derived from an EMBL/GenBank/DDBJ whole genome shotgun (WGS) entry which is preliminary data.</text>
</comment>
<evidence type="ECO:0000313" key="7">
    <source>
        <dbReference type="Proteomes" id="UP000195402"/>
    </source>
</evidence>
<dbReference type="PANTHER" id="PTHR32227">
    <property type="entry name" value="GLUCAN ENDO-1,3-BETA-GLUCOSIDASE BG1-RELATED-RELATED"/>
    <property type="match status" value="1"/>
</dbReference>
<evidence type="ECO:0000313" key="6">
    <source>
        <dbReference type="EMBL" id="OVA15429.1"/>
    </source>
</evidence>
<organism evidence="6 7">
    <name type="scientific">Macleaya cordata</name>
    <name type="common">Five-seeded plume-poppy</name>
    <name type="synonym">Bocconia cordata</name>
    <dbReference type="NCBI Taxonomy" id="56857"/>
    <lineage>
        <taxon>Eukaryota</taxon>
        <taxon>Viridiplantae</taxon>
        <taxon>Streptophyta</taxon>
        <taxon>Embryophyta</taxon>
        <taxon>Tracheophyta</taxon>
        <taxon>Spermatophyta</taxon>
        <taxon>Magnoliopsida</taxon>
        <taxon>Ranunculales</taxon>
        <taxon>Papaveraceae</taxon>
        <taxon>Papaveroideae</taxon>
        <taxon>Macleaya</taxon>
    </lineage>
</organism>
<dbReference type="Proteomes" id="UP000195402">
    <property type="component" value="Unassembled WGS sequence"/>
</dbReference>
<dbReference type="InterPro" id="IPR044965">
    <property type="entry name" value="Glyco_hydro_17_plant"/>
</dbReference>
<keyword evidence="5" id="KW-0732">Signal</keyword>
<gene>
    <name evidence="6" type="ORF">BVC80_5273g1</name>
</gene>
<dbReference type="InterPro" id="IPR017853">
    <property type="entry name" value="GH"/>
</dbReference>
<dbReference type="Gene3D" id="3.20.20.80">
    <property type="entry name" value="Glycosidases"/>
    <property type="match status" value="1"/>
</dbReference>
<evidence type="ECO:0000256" key="2">
    <source>
        <dbReference type="ARBA" id="ARBA00022801"/>
    </source>
</evidence>
<accession>A0A200QY73</accession>
<dbReference type="Pfam" id="PF00332">
    <property type="entry name" value="Glyco_hydro_17"/>
    <property type="match status" value="1"/>
</dbReference>